<reference evidence="1" key="1">
    <citation type="submission" date="2020-05" db="EMBL/GenBank/DDBJ databases">
        <authorList>
            <person name="Chiriac C."/>
            <person name="Salcher M."/>
            <person name="Ghai R."/>
            <person name="Kavagutti S V."/>
        </authorList>
    </citation>
    <scope>NUCLEOTIDE SEQUENCE</scope>
</reference>
<name>A0A6J7WV14_9CAUD</name>
<dbReference type="EMBL" id="LR798295">
    <property type="protein sequence ID" value="CAB5221806.1"/>
    <property type="molecule type" value="Genomic_DNA"/>
</dbReference>
<evidence type="ECO:0000313" key="1">
    <source>
        <dbReference type="EMBL" id="CAB5221806.1"/>
    </source>
</evidence>
<organism evidence="1">
    <name type="scientific">uncultured Caudovirales phage</name>
    <dbReference type="NCBI Taxonomy" id="2100421"/>
    <lineage>
        <taxon>Viruses</taxon>
        <taxon>Duplodnaviria</taxon>
        <taxon>Heunggongvirae</taxon>
        <taxon>Uroviricota</taxon>
        <taxon>Caudoviricetes</taxon>
        <taxon>Peduoviridae</taxon>
        <taxon>Maltschvirus</taxon>
        <taxon>Maltschvirus maltsch</taxon>
    </lineage>
</organism>
<accession>A0A6J7WV14</accession>
<proteinExistence type="predicted"/>
<protein>
    <submittedName>
        <fullName evidence="1">Uncharacterized protein</fullName>
    </submittedName>
</protein>
<sequence length="64" mass="7522">MMWCKKCGGRVLVDRVFTTDNHIEVFCFSCGKRVIFSHPANYGGFALWLLEKEKKYRWQSSMGQ</sequence>
<gene>
    <name evidence="1" type="ORF">UFOVP359_78</name>
</gene>